<sequence>MNSTVSKIECADRDQWLHLRQRDVTASVVGALFQCHPFTSTFDLYHEKRGTLSSRKAETDAMLRGTLLEPVAVELIRRARPEWKLTYSAVSLIYYRDSAIRLGATPDVLVDCPVRGPGVVQIKTMTAGDFATKWVNEDGQQDAPLWINLQAETERHLTGRGWAAVAAMTIDTRANLGIEIIDVPAIDGIVTTIENECLAFWDRVANDDEPTPDYASDGETIRNLYPVHDPDSAVDLTDAADFEHLVARAATLRRARREADAELNEITAEIMHRMGGAEVGYLSGGRAITWRRERTSGRFIAPSDGRRLILPKPMGAWVDA</sequence>
<keyword evidence="2" id="KW-0255">Endonuclease</keyword>
<dbReference type="STRING" id="366533.SAMN05444339_10242"/>
<gene>
    <name evidence="2" type="ORF">SAMN05444339_10242</name>
</gene>
<reference evidence="3" key="1">
    <citation type="submission" date="2016-11" db="EMBL/GenBank/DDBJ databases">
        <authorList>
            <person name="Varghese N."/>
            <person name="Submissions S."/>
        </authorList>
    </citation>
    <scope>NUCLEOTIDE SEQUENCE [LARGE SCALE GENOMIC DNA]</scope>
    <source>
        <strain evidence="3">DSM 29326</strain>
    </source>
</reference>
<dbReference type="EMBL" id="FQUE01000002">
    <property type="protein sequence ID" value="SHE78042.1"/>
    <property type="molecule type" value="Genomic_DNA"/>
</dbReference>
<dbReference type="RefSeq" id="WP_072856205.1">
    <property type="nucleotide sequence ID" value="NZ_FQUE01000002.1"/>
</dbReference>
<dbReference type="AlphaFoldDB" id="A0A1M4WAQ4"/>
<keyword evidence="2" id="KW-0378">Hydrolase</keyword>
<dbReference type="InterPro" id="IPR011335">
    <property type="entry name" value="Restrct_endonuc-II-like"/>
</dbReference>
<dbReference type="Pfam" id="PF09588">
    <property type="entry name" value="YqaJ"/>
    <property type="match status" value="1"/>
</dbReference>
<dbReference type="GO" id="GO:0004519">
    <property type="term" value="F:endonuclease activity"/>
    <property type="evidence" value="ECO:0007669"/>
    <property type="project" value="UniProtKB-KW"/>
</dbReference>
<keyword evidence="3" id="KW-1185">Reference proteome</keyword>
<evidence type="ECO:0000313" key="2">
    <source>
        <dbReference type="EMBL" id="SHE78042.1"/>
    </source>
</evidence>
<dbReference type="InterPro" id="IPR011604">
    <property type="entry name" value="PDDEXK-like_dom_sf"/>
</dbReference>
<evidence type="ECO:0000313" key="3">
    <source>
        <dbReference type="Proteomes" id="UP000183987"/>
    </source>
</evidence>
<evidence type="ECO:0000259" key="1">
    <source>
        <dbReference type="Pfam" id="PF09588"/>
    </source>
</evidence>
<protein>
    <submittedName>
        <fullName evidence="2">Phage-related protein, predicted endonuclease</fullName>
    </submittedName>
</protein>
<accession>A0A1M4WAQ4</accession>
<proteinExistence type="predicted"/>
<dbReference type="Proteomes" id="UP000183987">
    <property type="component" value="Unassembled WGS sequence"/>
</dbReference>
<dbReference type="InterPro" id="IPR019080">
    <property type="entry name" value="YqaJ_viral_recombinase"/>
</dbReference>
<feature type="domain" description="YqaJ viral recombinase" evidence="1">
    <location>
        <begin position="15"/>
        <end position="157"/>
    </location>
</feature>
<dbReference type="Gene3D" id="3.90.320.10">
    <property type="match status" value="1"/>
</dbReference>
<keyword evidence="2" id="KW-0540">Nuclease</keyword>
<organism evidence="2 3">
    <name type="scientific">Loktanella atrilutea</name>
    <dbReference type="NCBI Taxonomy" id="366533"/>
    <lineage>
        <taxon>Bacteria</taxon>
        <taxon>Pseudomonadati</taxon>
        <taxon>Pseudomonadota</taxon>
        <taxon>Alphaproteobacteria</taxon>
        <taxon>Rhodobacterales</taxon>
        <taxon>Roseobacteraceae</taxon>
        <taxon>Loktanella</taxon>
    </lineage>
</organism>
<name>A0A1M4WAQ4_LOKAT</name>
<dbReference type="SUPFAM" id="SSF52980">
    <property type="entry name" value="Restriction endonuclease-like"/>
    <property type="match status" value="1"/>
</dbReference>